<proteinExistence type="predicted"/>
<reference evidence="3" key="1">
    <citation type="journal article" date="2019" name="Int. J. Syst. Evol. Microbiol.">
        <title>The Global Catalogue of Microorganisms (GCM) 10K type strain sequencing project: providing services to taxonomists for standard genome sequencing and annotation.</title>
        <authorList>
            <consortium name="The Broad Institute Genomics Platform"/>
            <consortium name="The Broad Institute Genome Sequencing Center for Infectious Disease"/>
            <person name="Wu L."/>
            <person name="Ma J."/>
        </authorList>
    </citation>
    <scope>NUCLEOTIDE SEQUENCE [LARGE SCALE GENOMIC DNA]</scope>
    <source>
        <strain evidence="3">NBRC 112299</strain>
    </source>
</reference>
<evidence type="ECO:0000256" key="1">
    <source>
        <dbReference type="SAM" id="MobiDB-lite"/>
    </source>
</evidence>
<name>A0ABQ6IBI5_9MICO</name>
<accession>A0ABQ6IBI5</accession>
<organism evidence="2 3">
    <name type="scientific">Demequina litorisediminis</name>
    <dbReference type="NCBI Taxonomy" id="1849022"/>
    <lineage>
        <taxon>Bacteria</taxon>
        <taxon>Bacillati</taxon>
        <taxon>Actinomycetota</taxon>
        <taxon>Actinomycetes</taxon>
        <taxon>Micrococcales</taxon>
        <taxon>Demequinaceae</taxon>
        <taxon>Demequina</taxon>
    </lineage>
</organism>
<protein>
    <submittedName>
        <fullName evidence="2">Uncharacterized protein</fullName>
    </submittedName>
</protein>
<gene>
    <name evidence="2" type="ORF">GCM10025876_14170</name>
</gene>
<dbReference type="Proteomes" id="UP001157125">
    <property type="component" value="Unassembled WGS sequence"/>
</dbReference>
<keyword evidence="3" id="KW-1185">Reference proteome</keyword>
<evidence type="ECO:0000313" key="2">
    <source>
        <dbReference type="EMBL" id="GMA35213.1"/>
    </source>
</evidence>
<dbReference type="EMBL" id="BSUN01000001">
    <property type="protein sequence ID" value="GMA35213.1"/>
    <property type="molecule type" value="Genomic_DNA"/>
</dbReference>
<feature type="compositionally biased region" description="Polar residues" evidence="1">
    <location>
        <begin position="312"/>
        <end position="321"/>
    </location>
</feature>
<sequence>MSAGWDYDVTCEAVDVDYPKGISGIEINVRFRNLDTNEEKTLTYKPGGTLPDPATFTYADHAGWPGWTYYAVEWVQVDGNNYHWDDGVECGEPEPEPVLVDYCVWDADKQKATHVTLEEGATVPEGHMLWTGYTRDAQPPVGCVPDPEPVLVDYCVWDGDSAEHVTLEEGEAVPAGYVLWPNYNPQAPAPEGCEPPPVVDLCRNIEGNQDQAWLDEGGWTVSSGKCERTVYVCWEMPSDGMGLTAANYRLLSGGDKQPVINSKAFPQAYLAQGDSFDDLAANDCGEETPVCETDTWLHSTSTRSSRRPPPTVSTHCSTAAR</sequence>
<feature type="region of interest" description="Disordered" evidence="1">
    <location>
        <begin position="295"/>
        <end position="321"/>
    </location>
</feature>
<evidence type="ECO:0000313" key="3">
    <source>
        <dbReference type="Proteomes" id="UP001157125"/>
    </source>
</evidence>
<comment type="caution">
    <text evidence="2">The sequence shown here is derived from an EMBL/GenBank/DDBJ whole genome shotgun (WGS) entry which is preliminary data.</text>
</comment>